<dbReference type="CDD" id="cd00082">
    <property type="entry name" value="HisKA"/>
    <property type="match status" value="1"/>
</dbReference>
<keyword evidence="7" id="KW-0902">Two-component regulatory system</keyword>
<comment type="subcellular location">
    <subcellularLocation>
        <location evidence="2">Membrane</location>
    </subcellularLocation>
</comment>
<dbReference type="InterPro" id="IPR005467">
    <property type="entry name" value="His_kinase_dom"/>
</dbReference>
<dbReference type="GO" id="GO:0000155">
    <property type="term" value="F:phosphorelay sensor kinase activity"/>
    <property type="evidence" value="ECO:0007669"/>
    <property type="project" value="InterPro"/>
</dbReference>
<dbReference type="InterPro" id="IPR050351">
    <property type="entry name" value="BphY/WalK/GraS-like"/>
</dbReference>
<evidence type="ECO:0000313" key="10">
    <source>
        <dbReference type="EMBL" id="HIV11960.1"/>
    </source>
</evidence>
<gene>
    <name evidence="10" type="ORF">IAA63_02315</name>
</gene>
<dbReference type="EC" id="2.7.13.3" evidence="3"/>
<evidence type="ECO:0000313" key="11">
    <source>
        <dbReference type="Proteomes" id="UP000886723"/>
    </source>
</evidence>
<reference evidence="10" key="1">
    <citation type="submission" date="2020-10" db="EMBL/GenBank/DDBJ databases">
        <authorList>
            <person name="Gilroy R."/>
        </authorList>
    </citation>
    <scope>NUCLEOTIDE SEQUENCE</scope>
    <source>
        <strain evidence="10">ChiBcec2-4451</strain>
    </source>
</reference>
<dbReference type="GO" id="GO:0016036">
    <property type="term" value="P:cellular response to phosphate starvation"/>
    <property type="evidence" value="ECO:0007669"/>
    <property type="project" value="TreeGrafter"/>
</dbReference>
<dbReference type="PRINTS" id="PR00344">
    <property type="entry name" value="BCTRLSENSOR"/>
</dbReference>
<dbReference type="PANTHER" id="PTHR45453:SF1">
    <property type="entry name" value="PHOSPHATE REGULON SENSOR PROTEIN PHOR"/>
    <property type="match status" value="1"/>
</dbReference>
<evidence type="ECO:0000256" key="3">
    <source>
        <dbReference type="ARBA" id="ARBA00012438"/>
    </source>
</evidence>
<evidence type="ECO:0000256" key="7">
    <source>
        <dbReference type="ARBA" id="ARBA00023012"/>
    </source>
</evidence>
<keyword evidence="4" id="KW-0597">Phosphoprotein</keyword>
<dbReference type="PROSITE" id="PS50109">
    <property type="entry name" value="HIS_KIN"/>
    <property type="match status" value="1"/>
</dbReference>
<feature type="domain" description="Histidine kinase" evidence="9">
    <location>
        <begin position="244"/>
        <end position="461"/>
    </location>
</feature>
<dbReference type="Proteomes" id="UP000886723">
    <property type="component" value="Unassembled WGS sequence"/>
</dbReference>
<dbReference type="Gene3D" id="1.10.287.130">
    <property type="match status" value="1"/>
</dbReference>
<dbReference type="Pfam" id="PF02518">
    <property type="entry name" value="HATPase_c"/>
    <property type="match status" value="1"/>
</dbReference>
<evidence type="ECO:0000259" key="9">
    <source>
        <dbReference type="PROSITE" id="PS50109"/>
    </source>
</evidence>
<keyword evidence="8" id="KW-0812">Transmembrane</keyword>
<dbReference type="SMART" id="SM00387">
    <property type="entry name" value="HATPase_c"/>
    <property type="match status" value="1"/>
</dbReference>
<dbReference type="Pfam" id="PF00512">
    <property type="entry name" value="HisKA"/>
    <property type="match status" value="1"/>
</dbReference>
<evidence type="ECO:0000256" key="2">
    <source>
        <dbReference type="ARBA" id="ARBA00004370"/>
    </source>
</evidence>
<dbReference type="InterPro" id="IPR003661">
    <property type="entry name" value="HisK_dim/P_dom"/>
</dbReference>
<sequence length="461" mass="50995">MKTVPKLIRRFVETLILSTVVLVAVNIFLLLFMLSRIESNAHPYSAAEDVAAALTRQGDTYVLTEKGVQILEENDAWAILIADGSGQVIWSQGPLPEKMPQTFSLAQVASLTRGYLEDYPTYPAAAEGGLLVLGFPSGSYWKHQWPSWNTELIASVPGNLASWAICNVLVIFLIYLAANGRIVKSVGPLVSGIQALARGEQVHVPERGLLSEIAASVNRTSDILLSKNREIRRKDMARANWIAGVSHDIRTPLSMVMGYAAGMEQQESIPPRFRKQAAAIRRQSQRMQNLINDLNLASKMEYSMQQVKTEPVNAVALLRKSVVDFINTDPEEKYPVEWETPEELTACMVMGDRDLLSRAIFNLIQNCVNHNEQGCTIFAGVETRDGTCRIHIDDNGVGASPEEQERLARVPHYMVCDQNTREQRHGLGLLIVRQIAMAHQGTVEIGSSIHGGFSVTIVLPL</sequence>
<reference evidence="10" key="2">
    <citation type="journal article" date="2021" name="PeerJ">
        <title>Extensive microbial diversity within the chicken gut microbiome revealed by metagenomics and culture.</title>
        <authorList>
            <person name="Gilroy R."/>
            <person name="Ravi A."/>
            <person name="Getino M."/>
            <person name="Pursley I."/>
            <person name="Horton D.L."/>
            <person name="Alikhan N.F."/>
            <person name="Baker D."/>
            <person name="Gharbi K."/>
            <person name="Hall N."/>
            <person name="Watson M."/>
            <person name="Adriaenssens E.M."/>
            <person name="Foster-Nyarko E."/>
            <person name="Jarju S."/>
            <person name="Secka A."/>
            <person name="Antonio M."/>
            <person name="Oren A."/>
            <person name="Chaudhuri R.R."/>
            <person name="La Ragione R."/>
            <person name="Hildebrand F."/>
            <person name="Pallen M.J."/>
        </authorList>
    </citation>
    <scope>NUCLEOTIDE SEQUENCE</scope>
    <source>
        <strain evidence="10">ChiBcec2-4451</strain>
    </source>
</reference>
<dbReference type="SMART" id="SM00388">
    <property type="entry name" value="HisKA"/>
    <property type="match status" value="1"/>
</dbReference>
<organism evidence="10 11">
    <name type="scientific">Candidatus Pullilachnospira stercoravium</name>
    <dbReference type="NCBI Taxonomy" id="2840913"/>
    <lineage>
        <taxon>Bacteria</taxon>
        <taxon>Bacillati</taxon>
        <taxon>Bacillota</taxon>
        <taxon>Clostridia</taxon>
        <taxon>Lachnospirales</taxon>
        <taxon>Lachnospiraceae</taxon>
        <taxon>Lachnospiraceae incertae sedis</taxon>
        <taxon>Candidatus Pullilachnospira</taxon>
    </lineage>
</organism>
<dbReference type="Gene3D" id="3.30.565.10">
    <property type="entry name" value="Histidine kinase-like ATPase, C-terminal domain"/>
    <property type="match status" value="1"/>
</dbReference>
<dbReference type="PANTHER" id="PTHR45453">
    <property type="entry name" value="PHOSPHATE REGULON SENSOR PROTEIN PHOR"/>
    <property type="match status" value="1"/>
</dbReference>
<name>A0A9D1NTX4_9FIRM</name>
<evidence type="ECO:0000256" key="5">
    <source>
        <dbReference type="ARBA" id="ARBA00022679"/>
    </source>
</evidence>
<evidence type="ECO:0000256" key="4">
    <source>
        <dbReference type="ARBA" id="ARBA00022553"/>
    </source>
</evidence>
<dbReference type="GO" id="GO:0004721">
    <property type="term" value="F:phosphoprotein phosphatase activity"/>
    <property type="evidence" value="ECO:0007669"/>
    <property type="project" value="TreeGrafter"/>
</dbReference>
<dbReference type="InterPro" id="IPR003594">
    <property type="entry name" value="HATPase_dom"/>
</dbReference>
<dbReference type="InterPro" id="IPR036097">
    <property type="entry name" value="HisK_dim/P_sf"/>
</dbReference>
<feature type="transmembrane region" description="Helical" evidence="8">
    <location>
        <begin position="12"/>
        <end position="34"/>
    </location>
</feature>
<dbReference type="CDD" id="cd00075">
    <property type="entry name" value="HATPase"/>
    <property type="match status" value="1"/>
</dbReference>
<evidence type="ECO:0000256" key="6">
    <source>
        <dbReference type="ARBA" id="ARBA00022777"/>
    </source>
</evidence>
<comment type="caution">
    <text evidence="10">The sequence shown here is derived from an EMBL/GenBank/DDBJ whole genome shotgun (WGS) entry which is preliminary data.</text>
</comment>
<keyword evidence="8" id="KW-0472">Membrane</keyword>
<dbReference type="SUPFAM" id="SSF47384">
    <property type="entry name" value="Homodimeric domain of signal transducing histidine kinase"/>
    <property type="match status" value="1"/>
</dbReference>
<accession>A0A9D1NTX4</accession>
<comment type="catalytic activity">
    <reaction evidence="1">
        <text>ATP + protein L-histidine = ADP + protein N-phospho-L-histidine.</text>
        <dbReference type="EC" id="2.7.13.3"/>
    </reaction>
</comment>
<keyword evidence="5" id="KW-0808">Transferase</keyword>
<keyword evidence="6 10" id="KW-0418">Kinase</keyword>
<dbReference type="InterPro" id="IPR004358">
    <property type="entry name" value="Sig_transdc_His_kin-like_C"/>
</dbReference>
<dbReference type="AlphaFoldDB" id="A0A9D1NTX4"/>
<evidence type="ECO:0000256" key="8">
    <source>
        <dbReference type="SAM" id="Phobius"/>
    </source>
</evidence>
<evidence type="ECO:0000256" key="1">
    <source>
        <dbReference type="ARBA" id="ARBA00000085"/>
    </source>
</evidence>
<dbReference type="EMBL" id="DVON01000043">
    <property type="protein sequence ID" value="HIV11960.1"/>
    <property type="molecule type" value="Genomic_DNA"/>
</dbReference>
<dbReference type="SUPFAM" id="SSF55874">
    <property type="entry name" value="ATPase domain of HSP90 chaperone/DNA topoisomerase II/histidine kinase"/>
    <property type="match status" value="1"/>
</dbReference>
<proteinExistence type="predicted"/>
<keyword evidence="8" id="KW-1133">Transmembrane helix</keyword>
<dbReference type="InterPro" id="IPR036890">
    <property type="entry name" value="HATPase_C_sf"/>
</dbReference>
<protein>
    <recommendedName>
        <fullName evidence="3">histidine kinase</fullName>
        <ecNumber evidence="3">2.7.13.3</ecNumber>
    </recommendedName>
</protein>
<dbReference type="GO" id="GO:0005886">
    <property type="term" value="C:plasma membrane"/>
    <property type="evidence" value="ECO:0007669"/>
    <property type="project" value="TreeGrafter"/>
</dbReference>